<dbReference type="InterPro" id="IPR017853">
    <property type="entry name" value="GH"/>
</dbReference>
<dbReference type="RefSeq" id="WP_128445351.1">
    <property type="nucleotide sequence ID" value="NZ_SBIP01000006.1"/>
</dbReference>
<dbReference type="PROSITE" id="PS00572">
    <property type="entry name" value="GLYCOSYL_HYDROL_F1_1"/>
    <property type="match status" value="1"/>
</dbReference>
<dbReference type="OrthoDB" id="9765195at2"/>
<keyword evidence="5" id="KW-0136">Cellulose degradation</keyword>
<dbReference type="InterPro" id="IPR033132">
    <property type="entry name" value="GH_1_N_CS"/>
</dbReference>
<keyword evidence="4 12" id="KW-0378">Hydrolase</keyword>
<dbReference type="InterPro" id="IPR017736">
    <property type="entry name" value="Glyco_hydro_1_beta-glucosidase"/>
</dbReference>
<dbReference type="PROSITE" id="PS00653">
    <property type="entry name" value="GLYCOSYL_HYDROL_F1_2"/>
    <property type="match status" value="1"/>
</dbReference>
<feature type="active site" description="Nucleophile" evidence="9 11">
    <location>
        <position position="356"/>
    </location>
</feature>
<evidence type="ECO:0000256" key="3">
    <source>
        <dbReference type="ARBA" id="ARBA00012744"/>
    </source>
</evidence>
<evidence type="ECO:0000256" key="12">
    <source>
        <dbReference type="RuleBase" id="RU361175"/>
    </source>
</evidence>
<feature type="binding site" evidence="10">
    <location>
        <position position="402"/>
    </location>
    <ligand>
        <name>substrate</name>
    </ligand>
</feature>
<dbReference type="InterPro" id="IPR018120">
    <property type="entry name" value="Glyco_hydro_1_AS"/>
</dbReference>
<evidence type="ECO:0000256" key="2">
    <source>
        <dbReference type="ARBA" id="ARBA00010838"/>
    </source>
</evidence>
<evidence type="ECO:0000256" key="9">
    <source>
        <dbReference type="PIRSR" id="PIRSR617736-1"/>
    </source>
</evidence>
<accession>A0A444LAS6</accession>
<comment type="catalytic activity">
    <reaction evidence="1 12">
        <text>Hydrolysis of terminal, non-reducing beta-D-glucosyl residues with release of beta-D-glucose.</text>
        <dbReference type="EC" id="3.2.1.21"/>
    </reaction>
</comment>
<dbReference type="GO" id="GO:0030245">
    <property type="term" value="P:cellulose catabolic process"/>
    <property type="evidence" value="ECO:0007669"/>
    <property type="project" value="UniProtKB-KW"/>
</dbReference>
<dbReference type="PANTHER" id="PTHR10353">
    <property type="entry name" value="GLYCOSYL HYDROLASE"/>
    <property type="match status" value="1"/>
</dbReference>
<evidence type="ECO:0000313" key="14">
    <source>
        <dbReference type="Proteomes" id="UP000287687"/>
    </source>
</evidence>
<keyword evidence="8" id="KW-0624">Polysaccharide degradation</keyword>
<evidence type="ECO:0000256" key="4">
    <source>
        <dbReference type="ARBA" id="ARBA00022801"/>
    </source>
</evidence>
<feature type="active site" description="Proton donor" evidence="9">
    <location>
        <position position="173"/>
    </location>
</feature>
<keyword evidence="14" id="KW-1185">Reference proteome</keyword>
<keyword evidence="6" id="KW-0119">Carbohydrate metabolism</keyword>
<dbReference type="PANTHER" id="PTHR10353:SF36">
    <property type="entry name" value="LP05116P"/>
    <property type="match status" value="1"/>
</dbReference>
<evidence type="ECO:0000256" key="11">
    <source>
        <dbReference type="PROSITE-ProRule" id="PRU10055"/>
    </source>
</evidence>
<feature type="binding site" evidence="10">
    <location>
        <begin position="409"/>
        <end position="410"/>
    </location>
    <ligand>
        <name>substrate</name>
    </ligand>
</feature>
<proteinExistence type="inferred from homology"/>
<feature type="binding site" evidence="10">
    <location>
        <position position="300"/>
    </location>
    <ligand>
        <name>substrate</name>
    </ligand>
</feature>
<evidence type="ECO:0000256" key="7">
    <source>
        <dbReference type="ARBA" id="ARBA00023295"/>
    </source>
</evidence>
<evidence type="ECO:0000256" key="5">
    <source>
        <dbReference type="ARBA" id="ARBA00023001"/>
    </source>
</evidence>
<dbReference type="InterPro" id="IPR001360">
    <property type="entry name" value="Glyco_hydro_1"/>
</dbReference>
<dbReference type="SUPFAM" id="SSF51445">
    <property type="entry name" value="(Trans)glycosidases"/>
    <property type="match status" value="1"/>
</dbReference>
<dbReference type="EC" id="3.2.1.21" evidence="3 12"/>
<dbReference type="NCBIfam" id="TIGR03356">
    <property type="entry name" value="BGL"/>
    <property type="match status" value="1"/>
</dbReference>
<feature type="binding site" evidence="10">
    <location>
        <position position="28"/>
    </location>
    <ligand>
        <name>substrate</name>
    </ligand>
</feature>
<protein>
    <recommendedName>
        <fullName evidence="3 12">Beta-glucosidase</fullName>
        <ecNumber evidence="3 12">3.2.1.21</ecNumber>
    </recommendedName>
</protein>
<evidence type="ECO:0000256" key="1">
    <source>
        <dbReference type="ARBA" id="ARBA00000448"/>
    </source>
</evidence>
<dbReference type="Pfam" id="PF00232">
    <property type="entry name" value="Glyco_hydro_1"/>
    <property type="match status" value="1"/>
</dbReference>
<evidence type="ECO:0000256" key="10">
    <source>
        <dbReference type="PIRSR" id="PIRSR617736-2"/>
    </source>
</evidence>
<dbReference type="PRINTS" id="PR00131">
    <property type="entry name" value="GLHYDRLASE1"/>
</dbReference>
<dbReference type="AlphaFoldDB" id="A0A444LAS6"/>
<dbReference type="EMBL" id="SBIP01000006">
    <property type="protein sequence ID" value="RWX74690.1"/>
    <property type="molecule type" value="Genomic_DNA"/>
</dbReference>
<organism evidence="13 14">
    <name type="scientific">Neorhizobium lilium</name>
    <dbReference type="NCBI Taxonomy" id="2503024"/>
    <lineage>
        <taxon>Bacteria</taxon>
        <taxon>Pseudomonadati</taxon>
        <taxon>Pseudomonadota</taxon>
        <taxon>Alphaproteobacteria</taxon>
        <taxon>Hyphomicrobiales</taxon>
        <taxon>Rhizobiaceae</taxon>
        <taxon>Rhizobium/Agrobacterium group</taxon>
        <taxon>Neorhizobium</taxon>
    </lineage>
</organism>
<comment type="similarity">
    <text evidence="2 12">Belongs to the glycosyl hydrolase 1 family.</text>
</comment>
<dbReference type="FunFam" id="3.20.20.80:FF:000004">
    <property type="entry name" value="Beta-glucosidase 6-phospho-beta-glucosidase"/>
    <property type="match status" value="1"/>
</dbReference>
<dbReference type="GO" id="GO:0008422">
    <property type="term" value="F:beta-glucosidase activity"/>
    <property type="evidence" value="ECO:0007669"/>
    <property type="project" value="UniProtKB-EC"/>
</dbReference>
<gene>
    <name evidence="13" type="ORF">EPK99_22515</name>
</gene>
<sequence length="447" mass="50357">MSSESWLPASSRLRSRDFLFGVATASFQIEGSTEVDGRLPSIWDTYCDTPGKVTNGDTGKVACDHYNRWAEDVDLIESLGLDAYRLSLAWPRLITRDGKANPKGFDFYKRLLDALGEKGIKRFVTLYHWDLPQWIEDRGGWVSRETAYRYAEYVDIATRELAGRVEAWATFNEPWCTAWIGYAAGRQAPGHTDPVLAIAAGHHLMLGHGLAVPLIRRNDPGAKVGIVLNLQPATAATDTREDRHAAKLAEVGQNDWFLGALLKGEYDARFFELRGAVPAIVPGDLDTIQQPLDYLGVNYYFRAYVSAAGAHDYKDMPLDGVERTQMGWEVYPEGLTYQLVTIKQDYPNLPPVYITENGMASDDAVIDGEVEDDSRIRFFERHLAAVSDAIDAGVEVSGYFAWSLMDNFEWSYGYEKRFGICHVDYDTQVRTPKKSAYWLRDFVARRS</sequence>
<keyword evidence="7 12" id="KW-0326">Glycosidase</keyword>
<name>A0A444LAS6_9HYPH</name>
<comment type="caution">
    <text evidence="13">The sequence shown here is derived from an EMBL/GenBank/DDBJ whole genome shotgun (WGS) entry which is preliminary data.</text>
</comment>
<feature type="binding site" evidence="10">
    <location>
        <position position="128"/>
    </location>
    <ligand>
        <name>substrate</name>
    </ligand>
</feature>
<evidence type="ECO:0000256" key="8">
    <source>
        <dbReference type="ARBA" id="ARBA00023326"/>
    </source>
</evidence>
<feature type="binding site" evidence="10">
    <location>
        <position position="172"/>
    </location>
    <ligand>
        <name>substrate</name>
    </ligand>
</feature>
<reference evidence="13 14" key="1">
    <citation type="submission" date="2019-01" db="EMBL/GenBank/DDBJ databases">
        <title>The draft genome of Rhizobium sp. 24NR.</title>
        <authorList>
            <person name="Liu L."/>
            <person name="Liang L."/>
            <person name="Shi S."/>
            <person name="Xu L."/>
            <person name="Wang X."/>
            <person name="Li L."/>
            <person name="Zhang X."/>
        </authorList>
    </citation>
    <scope>NUCLEOTIDE SEQUENCE [LARGE SCALE GENOMIC DNA]</scope>
    <source>
        <strain evidence="13 14">24NR</strain>
    </source>
</reference>
<evidence type="ECO:0000256" key="6">
    <source>
        <dbReference type="ARBA" id="ARBA00023277"/>
    </source>
</evidence>
<dbReference type="Gene3D" id="3.20.20.80">
    <property type="entry name" value="Glycosidases"/>
    <property type="match status" value="1"/>
</dbReference>
<dbReference type="Proteomes" id="UP000287687">
    <property type="component" value="Unassembled WGS sequence"/>
</dbReference>
<evidence type="ECO:0000313" key="13">
    <source>
        <dbReference type="EMBL" id="RWX74690.1"/>
    </source>
</evidence>